<feature type="coiled-coil region" evidence="1">
    <location>
        <begin position="66"/>
        <end position="171"/>
    </location>
</feature>
<feature type="coiled-coil region" evidence="1">
    <location>
        <begin position="323"/>
        <end position="350"/>
    </location>
</feature>
<evidence type="ECO:0000313" key="2">
    <source>
        <dbReference type="EMBL" id="DAE32175.1"/>
    </source>
</evidence>
<dbReference type="EMBL" id="BK059118">
    <property type="protein sequence ID" value="DAE32175.1"/>
    <property type="molecule type" value="Genomic_DNA"/>
</dbReference>
<proteinExistence type="predicted"/>
<keyword evidence="1" id="KW-0175">Coiled coil</keyword>
<organism evidence="2">
    <name type="scientific">virus sp. ctLpa4</name>
    <dbReference type="NCBI Taxonomy" id="2825814"/>
    <lineage>
        <taxon>Viruses</taxon>
    </lineage>
</organism>
<protein>
    <submittedName>
        <fullName evidence="2">Tape measure domain protein</fullName>
    </submittedName>
</protein>
<reference evidence="2" key="1">
    <citation type="journal article" date="2021" name="Proc. Natl. Acad. Sci. U.S.A.">
        <title>A Catalog of Tens of Thousands of Viruses from Human Metagenomes Reveals Hidden Associations with Chronic Diseases.</title>
        <authorList>
            <person name="Tisza M.J."/>
            <person name="Buck C.B."/>
        </authorList>
    </citation>
    <scope>NUCLEOTIDE SEQUENCE</scope>
    <source>
        <strain evidence="2">CtLpa4</strain>
    </source>
</reference>
<feature type="coiled-coil region" evidence="1">
    <location>
        <begin position="464"/>
        <end position="491"/>
    </location>
</feature>
<evidence type="ECO:0000256" key="1">
    <source>
        <dbReference type="SAM" id="Coils"/>
    </source>
</evidence>
<feature type="coiled-coil region" evidence="1">
    <location>
        <begin position="714"/>
        <end position="819"/>
    </location>
</feature>
<sequence length="1405" mass="155245">MNIQGGGLSFDISGTNRELLRVLEESKRAIQQFSTSAVQNGKGIDKAFEATAAVINSGFATIDRIFEENKAALKDLQAQYEELGQKAGKAFTEGRDEEYRAMAAQQATLKSEINLRQQVISEAEKQADALMKEEQELNKQREAAERSARAQQSLEVQLRRCREALVAMEAEGKRGTAEFREMQEEAARLAKAWKDATDQSNILAHDQRGMQGLISGLSGVSGGFAAAQGAASLFIGENENLQKVMLKVQSLMSITIGLQQVEQMLNKDSAFRLVTVAKAKDLLTAANVRLAAALHISNTAAAALMATLTLGLSVAITAVIVAISRMQSKQAEAKKQAEEFNNKVAEAAAEPVTAYRTLQAEWLSLTGSLKEREKWVQDNVDKFDDLGYSVRNAKEAEELLVTNSAKFVEAMMLRAKATATSELAVEKYKKVIEAQNRLDTTPKAYVSKKGTYTDGYGVQRKGVVLEKSSNWKEAEEELQKAEEAYNKLVNQQISFTQKEKEILASIGNQTGKVVAGSVEAAEKELSRLQELYKKAATDTERADIAKQIAEQQKELNRISYNSGGSNSGGKEDTDPFAEQLNERKALYSKYLKWVTSSDETVRKAANTEFAALLQEGTSYLDYLENLRDEISSKTNKTATDLKNIATLNNEIANATKEAVISDFDAQLQRELSMCQTVSEQLALIERRREELSGDNSDVDNAKSDILDVAEEDTKAKARQETRELLQEYASYVQEKLEFEESYARKRELLSKAAAEASNEQERKAAEAALAALEKQRKEYESRSGSEQYDQLLTEYQSYQEKQTAILQKYAEQRAEAEKQGNLSMITQINAKEQEELSKLAASRLMATESWNQLFSDLSRLSTSTINKLLEDINNKKITFSTQFNPADLKAINDQLEKARTELENRNPFLALKNSLAELRAAMNAEKLLDSDDPFVKSLQDKKQQYEQYAEAISSTDEILAGAAKTAYADLLKEGSSYIDMLRRKIAELENVKLTVGLEVEGEEQLAVLKAALNKETGETKNVGEAFKSTFSDIGSSVNFVSGAFDSVVSGIKNMGISMSEETQAILGDIGGIMQGAGQLATGIATGNPLGIIQGSIGLLSSAFDLFNFRDRKAEKSIKRHQEAVTKLGYAYNALEHAVDNALGETVYQNQTAMIENLRQQQNEINGMIRDEESKKDTDWGRIDEWKEQYAEIGRQIEDIIAEITQSITQTSAPELADQLADALVEAFENGESAAESFGEVANDVIKNAVKNALALQFLEEPLQRAIKQLQKDMGFDEEGNGTFDGLTEAEQARFKAAIQAAGRNFEQAMNMYKDLFEQIEDEGDPTTLSGAYATASQESIDLLAGQTNAVRQNQVTSIALIREQLTYLASMDRGISVIAERLLRIINRLSTPTDDGLRSQGITDY</sequence>
<name>A0A8S5RLE1_9VIRU</name>
<accession>A0A8S5RLE1</accession>
<feature type="coiled-coil region" evidence="1">
    <location>
        <begin position="1154"/>
        <end position="1202"/>
    </location>
</feature>